<name>E9EAM7_METAQ</name>
<dbReference type="InParanoid" id="E9EAM7"/>
<dbReference type="OMA" id="AGLYCTA"/>
<proteinExistence type="predicted"/>
<reference evidence="1 2" key="1">
    <citation type="journal article" date="2011" name="PLoS Genet.">
        <title>Genome sequencing and comparative transcriptomics of the model entomopathogenic fungi Metarhizium anisopliae and M. acridum.</title>
        <authorList>
            <person name="Gao Q."/>
            <person name="Jin K."/>
            <person name="Ying S.H."/>
            <person name="Zhang Y."/>
            <person name="Xiao G."/>
            <person name="Shang Y."/>
            <person name="Duan Z."/>
            <person name="Hu X."/>
            <person name="Xie X.Q."/>
            <person name="Zhou G."/>
            <person name="Peng G."/>
            <person name="Luo Z."/>
            <person name="Huang W."/>
            <person name="Wang B."/>
            <person name="Fang W."/>
            <person name="Wang S."/>
            <person name="Zhong Y."/>
            <person name="Ma L.J."/>
            <person name="St Leger R.J."/>
            <person name="Zhao G.P."/>
            <person name="Pei Y."/>
            <person name="Feng M.G."/>
            <person name="Xia Y."/>
            <person name="Wang C."/>
        </authorList>
    </citation>
    <scope>NUCLEOTIDE SEQUENCE [LARGE SCALE GENOMIC DNA]</scope>
    <source>
        <strain evidence="1 2">CQMa 102</strain>
    </source>
</reference>
<dbReference type="KEGG" id="maw:19251236"/>
<sequence>MPDTLLTTSSAGLAHELLTGRCVLPKPADQDSTLARHEAGVFSELQDDLRGSTSPSERNVLFNKRIAPLCQSFVLAIGQRMAFEAARQSTRVSSNVIDAFEKMCIAEDAAWYMEHLGLTRKHILGMEVDAYEALLPNLDGMLEKTGAKPFVTSPLVSDNEWEDVLSLCSKFASPGLGAKL</sequence>
<dbReference type="GeneID" id="19251236"/>
<protein>
    <submittedName>
        <fullName evidence="1">Acyl-CoA oxidase, putative</fullName>
    </submittedName>
</protein>
<gene>
    <name evidence="1" type="ORF">MAC_06925</name>
</gene>
<dbReference type="OrthoDB" id="538336at2759"/>
<keyword evidence="2" id="KW-1185">Reference proteome</keyword>
<dbReference type="Proteomes" id="UP000002499">
    <property type="component" value="Unassembled WGS sequence"/>
</dbReference>
<dbReference type="AlphaFoldDB" id="E9EAM7"/>
<organism evidence="2">
    <name type="scientific">Metarhizium acridum (strain CQMa 102)</name>
    <dbReference type="NCBI Taxonomy" id="655827"/>
    <lineage>
        <taxon>Eukaryota</taxon>
        <taxon>Fungi</taxon>
        <taxon>Dikarya</taxon>
        <taxon>Ascomycota</taxon>
        <taxon>Pezizomycotina</taxon>
        <taxon>Sordariomycetes</taxon>
        <taxon>Hypocreomycetidae</taxon>
        <taxon>Hypocreales</taxon>
        <taxon>Clavicipitaceae</taxon>
        <taxon>Metarhizium</taxon>
    </lineage>
</organism>
<dbReference type="EMBL" id="GL698534">
    <property type="protein sequence ID" value="EFY87027.1"/>
    <property type="molecule type" value="Genomic_DNA"/>
</dbReference>
<dbReference type="STRING" id="655827.E9EAM7"/>
<evidence type="ECO:0000313" key="1">
    <source>
        <dbReference type="EMBL" id="EFY87027.1"/>
    </source>
</evidence>
<evidence type="ECO:0000313" key="2">
    <source>
        <dbReference type="Proteomes" id="UP000002499"/>
    </source>
</evidence>
<accession>E9EAM7</accession>
<dbReference type="HOGENOM" id="CLU_1496570_0_0_1"/>